<name>K2FCH5_9BACT</name>
<organism evidence="4">
    <name type="scientific">uncultured bacterium</name>
    <name type="common">gcode 4</name>
    <dbReference type="NCBI Taxonomy" id="1234023"/>
    <lineage>
        <taxon>Bacteria</taxon>
        <taxon>environmental samples</taxon>
    </lineage>
</organism>
<dbReference type="EMBL" id="AMFJ01000292">
    <property type="protein sequence ID" value="EKE28766.1"/>
    <property type="molecule type" value="Genomic_DNA"/>
</dbReference>
<dbReference type="PROSITE" id="PS51688">
    <property type="entry name" value="ICA"/>
    <property type="match status" value="1"/>
</dbReference>
<accession>K2FCH5</accession>
<dbReference type="AlphaFoldDB" id="K2FCH5"/>
<keyword evidence="2" id="KW-0812">Transmembrane</keyword>
<feature type="transmembrane region" description="Helical" evidence="2">
    <location>
        <begin position="9"/>
        <end position="28"/>
    </location>
</feature>
<keyword evidence="1" id="KW-0175">Coiled coil</keyword>
<dbReference type="InterPro" id="IPR036388">
    <property type="entry name" value="WH-like_DNA-bd_sf"/>
</dbReference>
<gene>
    <name evidence="4" type="ORF">ACD_3C00018G0015</name>
</gene>
<dbReference type="InterPro" id="IPR030392">
    <property type="entry name" value="S74_ICA"/>
</dbReference>
<feature type="domain" description="Peptidase S74" evidence="3">
    <location>
        <begin position="421"/>
        <end position="517"/>
    </location>
</feature>
<evidence type="ECO:0000313" key="4">
    <source>
        <dbReference type="EMBL" id="EKE28766.1"/>
    </source>
</evidence>
<keyword evidence="2" id="KW-1133">Transmembrane helix</keyword>
<evidence type="ECO:0000259" key="3">
    <source>
        <dbReference type="PROSITE" id="PS51688"/>
    </source>
</evidence>
<evidence type="ECO:0000256" key="1">
    <source>
        <dbReference type="SAM" id="Coils"/>
    </source>
</evidence>
<comment type="caution">
    <text evidence="4">The sequence shown here is derived from an EMBL/GenBank/DDBJ whole genome shotgun (WGS) entry which is preliminary data.</text>
</comment>
<proteinExistence type="predicted"/>
<evidence type="ECO:0000256" key="2">
    <source>
        <dbReference type="SAM" id="Phobius"/>
    </source>
</evidence>
<sequence>MQTNHKKPIYSAIIFFSTLWVLSIWYSAYNALSPVNTWDPLTKTIWNQMTDNIADLNTRVSTLASSGSLWTSNGSSIWYTAWNVWIGTTSPWYPLDIQNNSSAWTSEMRLANNNSTKLWTWLRLDRNSLTEKWYIWMNSNDDNLRIRSNGATDVMTFVWSNVWIWTSDPWAKMEIQDATNSNIKLLRTSDGHNLTVSQQFNTYFNSSHGMYFDVNWDTAWDWLSIISNWNVWIWTILPWVKLHVAESGAGGANIRSSGPAADNNWAWGIEFLSNNATSVNAKINASVSWLFFNFGGSEKMRINSLWNVWIGTTNPWVKLEVAGSVRGNSNGWSLRIDTGNWYVDIGPQNANWSHFMTDRASFYFNKDVQSAVGFNAGYIWTWNTPAGGAIFSGDVWIGTSSPSYKLHVSWTAAWTSWTNLSDQRYKKNIETIENPLDIISKLRWVTFDWRKDEFKNKNFTSGQKVWFIAQEVEGVLPQVVTTDKEWYKWVEYANLTAVLVEAVKELKKQNEILKAEKDSEVKQLKGEIEKLKIR</sequence>
<dbReference type="Pfam" id="PF13884">
    <property type="entry name" value="Peptidase_S74"/>
    <property type="match status" value="1"/>
</dbReference>
<feature type="coiled-coil region" evidence="1">
    <location>
        <begin position="496"/>
        <end position="534"/>
    </location>
</feature>
<protein>
    <recommendedName>
        <fullName evidence="3">Peptidase S74 domain-containing protein</fullName>
    </recommendedName>
</protein>
<reference evidence="4" key="1">
    <citation type="journal article" date="2012" name="Science">
        <title>Fermentation, hydrogen, and sulfur metabolism in multiple uncultivated bacterial phyla.</title>
        <authorList>
            <person name="Wrighton K.C."/>
            <person name="Thomas B.C."/>
            <person name="Sharon I."/>
            <person name="Miller C.S."/>
            <person name="Castelle C.J."/>
            <person name="VerBerkmoes N.C."/>
            <person name="Wilkins M.J."/>
            <person name="Hettich R.L."/>
            <person name="Lipton M.S."/>
            <person name="Williams K.H."/>
            <person name="Long P.E."/>
            <person name="Banfield J.F."/>
        </authorList>
    </citation>
    <scope>NUCLEOTIDE SEQUENCE [LARGE SCALE GENOMIC DNA]</scope>
</reference>
<dbReference type="Gene3D" id="1.10.10.10">
    <property type="entry name" value="Winged helix-like DNA-binding domain superfamily/Winged helix DNA-binding domain"/>
    <property type="match status" value="1"/>
</dbReference>
<keyword evidence="2" id="KW-0472">Membrane</keyword>